<dbReference type="AlphaFoldDB" id="A0A835VH29"/>
<dbReference type="Pfam" id="PF03874">
    <property type="entry name" value="RNA_pol_Rpb4"/>
    <property type="match status" value="1"/>
</dbReference>
<dbReference type="GO" id="GO:0000166">
    <property type="term" value="F:nucleotide binding"/>
    <property type="evidence" value="ECO:0007669"/>
    <property type="project" value="InterPro"/>
</dbReference>
<dbReference type="InterPro" id="IPR038324">
    <property type="entry name" value="Rpb4/RPC9_sf"/>
</dbReference>
<sequence>MTDKGSKGLSQQRGKTLKKSMAKKPGNQSKRGNSSSTKLTQIDVDSSDSEYEGFLDDKSLSPKKGNRKVISDPKTGKEPSTGLKASDKASSMSPSVDWDKSGKGFTFGKAGGKGGVPQTKAVKTSITDKELKLELELPPGAKIVMDCEAAAILLGIQEHLENLKDPKIKIPESFTHSLKYTKISVHYTDIKSVRQALENLKEHGASDGEICMIGNSGPETAEEAYALIPSLKEKKDKIGGPLNVALAALAQIKPKRKGEDGSF</sequence>
<dbReference type="InterPro" id="IPR005574">
    <property type="entry name" value="Rpb4/RPC9"/>
</dbReference>
<dbReference type="SMART" id="SM00657">
    <property type="entry name" value="RPOL4c"/>
    <property type="match status" value="1"/>
</dbReference>
<dbReference type="InterPro" id="IPR045222">
    <property type="entry name" value="Rpb4-like"/>
</dbReference>
<protein>
    <recommendedName>
        <fullName evidence="5">RNA polymerase Rpb4/RPC9 core domain-containing protein</fullName>
    </recommendedName>
</protein>
<comment type="caution">
    <text evidence="6">The sequence shown here is derived from an EMBL/GenBank/DDBJ whole genome shotgun (WGS) entry which is preliminary data.</text>
</comment>
<evidence type="ECO:0000313" key="6">
    <source>
        <dbReference type="EMBL" id="KAG0500409.1"/>
    </source>
</evidence>
<proteinExistence type="inferred from homology"/>
<feature type="domain" description="RNA polymerase Rpb4/RPC9 core" evidence="5">
    <location>
        <begin position="142"/>
        <end position="256"/>
    </location>
</feature>
<dbReference type="PANTHER" id="PTHR21297">
    <property type="entry name" value="DNA-DIRECTED RNA POLYMERASE II"/>
    <property type="match status" value="1"/>
</dbReference>
<evidence type="ECO:0000256" key="1">
    <source>
        <dbReference type="ARBA" id="ARBA00004123"/>
    </source>
</evidence>
<dbReference type="Proteomes" id="UP000639772">
    <property type="component" value="Chromosome 1"/>
</dbReference>
<reference evidence="6 7" key="1">
    <citation type="journal article" date="2020" name="Nat. Food">
        <title>A phased Vanilla planifolia genome enables genetic improvement of flavour and production.</title>
        <authorList>
            <person name="Hasing T."/>
            <person name="Tang H."/>
            <person name="Brym M."/>
            <person name="Khazi F."/>
            <person name="Huang T."/>
            <person name="Chambers A.H."/>
        </authorList>
    </citation>
    <scope>NUCLEOTIDE SEQUENCE [LARGE SCALE GENOMIC DNA]</scope>
    <source>
        <tissue evidence="6">Leaf</tissue>
    </source>
</reference>
<dbReference type="EMBL" id="JADCNM010000001">
    <property type="protein sequence ID" value="KAG0500409.1"/>
    <property type="molecule type" value="Genomic_DNA"/>
</dbReference>
<feature type="compositionally biased region" description="Polar residues" evidence="4">
    <location>
        <begin position="26"/>
        <end position="44"/>
    </location>
</feature>
<feature type="compositionally biased region" description="Acidic residues" evidence="4">
    <location>
        <begin position="45"/>
        <end position="54"/>
    </location>
</feature>
<feature type="region of interest" description="Disordered" evidence="4">
    <location>
        <begin position="1"/>
        <end position="97"/>
    </location>
</feature>
<dbReference type="SUPFAM" id="SSF47819">
    <property type="entry name" value="HRDC-like"/>
    <property type="match status" value="1"/>
</dbReference>
<dbReference type="Gene3D" id="1.20.1250.40">
    <property type="match status" value="1"/>
</dbReference>
<evidence type="ECO:0000256" key="4">
    <source>
        <dbReference type="SAM" id="MobiDB-lite"/>
    </source>
</evidence>
<comment type="similarity">
    <text evidence="3">Belongs to the eukaryotic RPB4 RNA polymerase subunit family.</text>
</comment>
<comment type="subcellular location">
    <subcellularLocation>
        <location evidence="1">Nucleus</location>
    </subcellularLocation>
</comment>
<evidence type="ECO:0000313" key="7">
    <source>
        <dbReference type="Proteomes" id="UP000639772"/>
    </source>
</evidence>
<gene>
    <name evidence="6" type="ORF">HPP92_000481</name>
</gene>
<dbReference type="OrthoDB" id="2186918at2759"/>
<evidence type="ECO:0000256" key="3">
    <source>
        <dbReference type="ARBA" id="ARBA00025724"/>
    </source>
</evidence>
<organism evidence="6 7">
    <name type="scientific">Vanilla planifolia</name>
    <name type="common">Vanilla</name>
    <dbReference type="NCBI Taxonomy" id="51239"/>
    <lineage>
        <taxon>Eukaryota</taxon>
        <taxon>Viridiplantae</taxon>
        <taxon>Streptophyta</taxon>
        <taxon>Embryophyta</taxon>
        <taxon>Tracheophyta</taxon>
        <taxon>Spermatophyta</taxon>
        <taxon>Magnoliopsida</taxon>
        <taxon>Liliopsida</taxon>
        <taxon>Asparagales</taxon>
        <taxon>Orchidaceae</taxon>
        <taxon>Vanilloideae</taxon>
        <taxon>Vanilleae</taxon>
        <taxon>Vanilla</taxon>
    </lineage>
</organism>
<name>A0A835VH29_VANPL</name>
<keyword evidence="2" id="KW-0539">Nucleus</keyword>
<dbReference type="GO" id="GO:0030880">
    <property type="term" value="C:RNA polymerase complex"/>
    <property type="evidence" value="ECO:0007669"/>
    <property type="project" value="InterPro"/>
</dbReference>
<accession>A0A835VH29</accession>
<dbReference type="GO" id="GO:0005634">
    <property type="term" value="C:nucleus"/>
    <property type="evidence" value="ECO:0007669"/>
    <property type="project" value="UniProtKB-SubCell"/>
</dbReference>
<evidence type="ECO:0000256" key="2">
    <source>
        <dbReference type="ARBA" id="ARBA00023242"/>
    </source>
</evidence>
<dbReference type="InterPro" id="IPR010997">
    <property type="entry name" value="HRDC-like_sf"/>
</dbReference>
<dbReference type="InterPro" id="IPR006590">
    <property type="entry name" value="RNA_pol_Rpb4/RPC9_core"/>
</dbReference>
<dbReference type="GO" id="GO:0006352">
    <property type="term" value="P:DNA-templated transcription initiation"/>
    <property type="evidence" value="ECO:0007669"/>
    <property type="project" value="InterPro"/>
</dbReference>
<evidence type="ECO:0000259" key="5">
    <source>
        <dbReference type="SMART" id="SM00657"/>
    </source>
</evidence>